<evidence type="ECO:0000313" key="5">
    <source>
        <dbReference type="Proteomes" id="UP001169063"/>
    </source>
</evidence>
<feature type="region of interest" description="Disordered" evidence="1">
    <location>
        <begin position="96"/>
        <end position="178"/>
    </location>
</feature>
<evidence type="ECO:0000259" key="3">
    <source>
        <dbReference type="Pfam" id="PF20072"/>
    </source>
</evidence>
<dbReference type="Pfam" id="PF20072">
    <property type="entry name" value="DUF6468"/>
    <property type="match status" value="1"/>
</dbReference>
<dbReference type="RefSeq" id="WP_302110042.1">
    <property type="nucleotide sequence ID" value="NZ_JAUKTR010000003.1"/>
</dbReference>
<keyword evidence="2" id="KW-0812">Transmembrane</keyword>
<proteinExistence type="predicted"/>
<keyword evidence="2" id="KW-0472">Membrane</keyword>
<feature type="transmembrane region" description="Helical" evidence="2">
    <location>
        <begin position="6"/>
        <end position="24"/>
    </location>
</feature>
<organism evidence="4 5">
    <name type="scientific">Peiella sedimenti</name>
    <dbReference type="NCBI Taxonomy" id="3061083"/>
    <lineage>
        <taxon>Bacteria</taxon>
        <taxon>Pseudomonadati</taxon>
        <taxon>Pseudomonadota</taxon>
        <taxon>Alphaproteobacteria</taxon>
        <taxon>Caulobacterales</taxon>
        <taxon>Caulobacteraceae</taxon>
        <taxon>Peiella</taxon>
    </lineage>
</organism>
<gene>
    <name evidence="4" type="ORF">Q0812_09270</name>
</gene>
<evidence type="ECO:0000256" key="1">
    <source>
        <dbReference type="SAM" id="MobiDB-lite"/>
    </source>
</evidence>
<accession>A0ABT8SM24</accession>
<protein>
    <submittedName>
        <fullName evidence="4">DUF6468 domain-containing protein</fullName>
    </submittedName>
</protein>
<keyword evidence="2" id="KW-1133">Transmembrane helix</keyword>
<dbReference type="InterPro" id="IPR045531">
    <property type="entry name" value="DUF6468"/>
</dbReference>
<evidence type="ECO:0000256" key="2">
    <source>
        <dbReference type="SAM" id="Phobius"/>
    </source>
</evidence>
<sequence length="178" mass="18887">MSQVGLLLDGVLILLLVMALVYGMKLEKKLKALRDGQTGFAKAVAELNGAAIRAEQGLGALRQAAAETEELHGRVTAARVLKVELETLIARAERLGVQPRPAASQPSPRPAPRPEAAGQTPAETAAPAPGLDRATILQALANAREVQTRFEAGERTPPSRPRPPADEDLFEAPARRAL</sequence>
<name>A0ABT8SM24_9CAUL</name>
<comment type="caution">
    <text evidence="4">The sequence shown here is derived from an EMBL/GenBank/DDBJ whole genome shotgun (WGS) entry which is preliminary data.</text>
</comment>
<dbReference type="Proteomes" id="UP001169063">
    <property type="component" value="Unassembled WGS sequence"/>
</dbReference>
<reference evidence="4" key="1">
    <citation type="submission" date="2023-07" db="EMBL/GenBank/DDBJ databases">
        <title>Brevundimonas soil sp. nov., isolated from the soil of chemical plant.</title>
        <authorList>
            <person name="Wu N."/>
        </authorList>
    </citation>
    <scope>NUCLEOTIDE SEQUENCE</scope>
    <source>
        <strain evidence="4">XZ-24</strain>
    </source>
</reference>
<keyword evidence="5" id="KW-1185">Reference proteome</keyword>
<evidence type="ECO:0000313" key="4">
    <source>
        <dbReference type="EMBL" id="MDO1559616.1"/>
    </source>
</evidence>
<feature type="domain" description="DUF6468" evidence="3">
    <location>
        <begin position="33"/>
        <end position="95"/>
    </location>
</feature>
<dbReference type="EMBL" id="JAUKTR010000003">
    <property type="protein sequence ID" value="MDO1559616.1"/>
    <property type="molecule type" value="Genomic_DNA"/>
</dbReference>